<dbReference type="EMBL" id="BNDS01000008">
    <property type="protein sequence ID" value="GHH98638.1"/>
    <property type="molecule type" value="Genomic_DNA"/>
</dbReference>
<dbReference type="SMART" id="SM01321">
    <property type="entry name" value="Y1_Tnp"/>
    <property type="match status" value="1"/>
</dbReference>
<dbReference type="Pfam" id="PF01797">
    <property type="entry name" value="Y1_Tnp"/>
    <property type="match status" value="1"/>
</dbReference>
<dbReference type="SUPFAM" id="SSF143422">
    <property type="entry name" value="Transposase IS200-like"/>
    <property type="match status" value="1"/>
</dbReference>
<evidence type="ECO:0000313" key="2">
    <source>
        <dbReference type="EMBL" id="GHH98638.1"/>
    </source>
</evidence>
<organism evidence="2 3">
    <name type="scientific">Neobacillus kokaensis</name>
    <dbReference type="NCBI Taxonomy" id="2759023"/>
    <lineage>
        <taxon>Bacteria</taxon>
        <taxon>Bacillati</taxon>
        <taxon>Bacillota</taxon>
        <taxon>Bacilli</taxon>
        <taxon>Bacillales</taxon>
        <taxon>Bacillaceae</taxon>
        <taxon>Neobacillus</taxon>
    </lineage>
</organism>
<proteinExistence type="predicted"/>
<keyword evidence="3" id="KW-1185">Reference proteome</keyword>
<evidence type="ECO:0000313" key="3">
    <source>
        <dbReference type="Proteomes" id="UP000637074"/>
    </source>
</evidence>
<comment type="caution">
    <text evidence="2">The sequence shown here is derived from an EMBL/GenBank/DDBJ whole genome shotgun (WGS) entry which is preliminary data.</text>
</comment>
<dbReference type="PANTHER" id="PTHR34322">
    <property type="entry name" value="TRANSPOSASE, Y1_TNP DOMAIN-CONTAINING"/>
    <property type="match status" value="1"/>
</dbReference>
<name>A0ABQ3N3T3_9BACI</name>
<sequence length="197" mass="23875">MSRPKRVWIPNCYYHIVCRGNRRDPLFRNASDFQAFLHILHQLHEKFPFEMSSYCLMNNHYHLQMKTEEYSLSKLMSLINKRYANYYNTKYRLTGHVFEKRYYDKVIQDKEGMLAVSRYIHLNPVEAKMTRKPEHYPWSSFYLYKYPTAISPNFMNLGSLLGYYEGTREQKRERYCRSLLGEGSDMAVYHTDLYSRH</sequence>
<dbReference type="PANTHER" id="PTHR34322:SF2">
    <property type="entry name" value="TRANSPOSASE IS200-LIKE DOMAIN-CONTAINING PROTEIN"/>
    <property type="match status" value="1"/>
</dbReference>
<gene>
    <name evidence="2" type="ORF">AM1BK_21810</name>
</gene>
<protein>
    <recommendedName>
        <fullName evidence="1">Transposase IS200-like domain-containing protein</fullName>
    </recommendedName>
</protein>
<dbReference type="InterPro" id="IPR036515">
    <property type="entry name" value="Transposase_17_sf"/>
</dbReference>
<dbReference type="Proteomes" id="UP000637074">
    <property type="component" value="Unassembled WGS sequence"/>
</dbReference>
<feature type="domain" description="Transposase IS200-like" evidence="1">
    <location>
        <begin position="9"/>
        <end position="123"/>
    </location>
</feature>
<dbReference type="InterPro" id="IPR002686">
    <property type="entry name" value="Transposase_17"/>
</dbReference>
<evidence type="ECO:0000259" key="1">
    <source>
        <dbReference type="SMART" id="SM01321"/>
    </source>
</evidence>
<accession>A0ABQ3N3T3</accession>
<dbReference type="RefSeq" id="WP_191272684.1">
    <property type="nucleotide sequence ID" value="NZ_BNDS01000008.1"/>
</dbReference>
<reference evidence="2 3" key="1">
    <citation type="journal article" date="2022" name="Int. J. Syst. Evol. Microbiol.">
        <title>Neobacillus kokaensis sp. nov., isolated from soil.</title>
        <authorList>
            <person name="Yuki K."/>
            <person name="Matsubara H."/>
            <person name="Yamaguchi S."/>
        </authorList>
    </citation>
    <scope>NUCLEOTIDE SEQUENCE [LARGE SCALE GENOMIC DNA]</scope>
    <source>
        <strain evidence="2 3">LOB 377</strain>
    </source>
</reference>
<dbReference type="Gene3D" id="3.30.70.1290">
    <property type="entry name" value="Transposase IS200-like"/>
    <property type="match status" value="1"/>
</dbReference>